<proteinExistence type="predicted"/>
<evidence type="ECO:0000259" key="5">
    <source>
        <dbReference type="Pfam" id="PF03865"/>
    </source>
</evidence>
<evidence type="ECO:0000256" key="4">
    <source>
        <dbReference type="SAM" id="MobiDB-lite"/>
    </source>
</evidence>
<evidence type="ECO:0000259" key="6">
    <source>
        <dbReference type="Pfam" id="PF08479"/>
    </source>
</evidence>
<dbReference type="AlphaFoldDB" id="A0A1K1YP35"/>
<dbReference type="GO" id="GO:0098046">
    <property type="term" value="C:type V protein secretion system complex"/>
    <property type="evidence" value="ECO:0007669"/>
    <property type="project" value="TreeGrafter"/>
</dbReference>
<dbReference type="Proteomes" id="UP000182350">
    <property type="component" value="Unassembled WGS sequence"/>
</dbReference>
<evidence type="ECO:0000256" key="3">
    <source>
        <dbReference type="ARBA" id="ARBA00023237"/>
    </source>
</evidence>
<dbReference type="Gene3D" id="2.40.160.50">
    <property type="entry name" value="membrane protein fhac: a member of the omp85/tpsb transporter family"/>
    <property type="match status" value="1"/>
</dbReference>
<dbReference type="Pfam" id="PF08479">
    <property type="entry name" value="POTRA_2"/>
    <property type="match status" value="1"/>
</dbReference>
<keyword evidence="1" id="KW-1134">Transmembrane beta strand</keyword>
<reference evidence="8 9" key="1">
    <citation type="submission" date="2016-11" db="EMBL/GenBank/DDBJ databases">
        <authorList>
            <person name="Jaros S."/>
            <person name="Januszkiewicz K."/>
            <person name="Wedrychowicz H."/>
        </authorList>
    </citation>
    <scope>NUCLEOTIDE SEQUENCE [LARGE SCALE GENOMIC DNA]</scope>
    <source>
        <strain evidence="8 9">DSM 21637</strain>
    </source>
</reference>
<feature type="domain" description="ShlB POTRA" evidence="7">
    <location>
        <begin position="167"/>
        <end position="209"/>
    </location>
</feature>
<protein>
    <submittedName>
        <fullName evidence="8">Hemolysin activation/secretion protein</fullName>
    </submittedName>
</protein>
<accession>A0A1K1YP35</accession>
<name>A0A1K1YP35_9GAMM</name>
<evidence type="ECO:0000313" key="9">
    <source>
        <dbReference type="Proteomes" id="UP000182350"/>
    </source>
</evidence>
<keyword evidence="9" id="KW-1185">Reference proteome</keyword>
<feature type="domain" description="Polypeptide-transport-associated ShlB-type" evidence="6">
    <location>
        <begin position="81"/>
        <end position="156"/>
    </location>
</feature>
<dbReference type="GO" id="GO:0046819">
    <property type="term" value="P:protein secretion by the type V secretion system"/>
    <property type="evidence" value="ECO:0007669"/>
    <property type="project" value="TreeGrafter"/>
</dbReference>
<feature type="region of interest" description="Disordered" evidence="4">
    <location>
        <begin position="43"/>
        <end position="67"/>
    </location>
</feature>
<feature type="compositionally biased region" description="Basic and acidic residues" evidence="4">
    <location>
        <begin position="43"/>
        <end position="61"/>
    </location>
</feature>
<evidence type="ECO:0000256" key="2">
    <source>
        <dbReference type="ARBA" id="ARBA00022692"/>
    </source>
</evidence>
<dbReference type="PANTHER" id="PTHR34597:SF3">
    <property type="entry name" value="OUTER MEMBRANE TRANSPORTER CDIB"/>
    <property type="match status" value="1"/>
</dbReference>
<evidence type="ECO:0000259" key="7">
    <source>
        <dbReference type="Pfam" id="PF17287"/>
    </source>
</evidence>
<dbReference type="InterPro" id="IPR013686">
    <property type="entry name" value="Polypept-transport_assoc_ShlB"/>
</dbReference>
<dbReference type="InterPro" id="IPR035251">
    <property type="entry name" value="ShlB_POTRA"/>
</dbReference>
<dbReference type="Pfam" id="PF03865">
    <property type="entry name" value="ShlB"/>
    <property type="match status" value="1"/>
</dbReference>
<keyword evidence="2" id="KW-0812">Transmembrane</keyword>
<dbReference type="InterPro" id="IPR051544">
    <property type="entry name" value="TPS_OM_transporter"/>
</dbReference>
<keyword evidence="1" id="KW-0472">Membrane</keyword>
<gene>
    <name evidence="8" type="ORF">SAMN02745752_02355</name>
</gene>
<dbReference type="InterPro" id="IPR027282">
    <property type="entry name" value="TPS"/>
</dbReference>
<dbReference type="GO" id="GO:0008320">
    <property type="term" value="F:protein transmembrane transporter activity"/>
    <property type="evidence" value="ECO:0007669"/>
    <property type="project" value="TreeGrafter"/>
</dbReference>
<dbReference type="Gene3D" id="3.10.20.310">
    <property type="entry name" value="membrane protein fhac"/>
    <property type="match status" value="1"/>
</dbReference>
<dbReference type="EMBL" id="FPJW01000008">
    <property type="protein sequence ID" value="SFX63769.1"/>
    <property type="molecule type" value="Genomic_DNA"/>
</dbReference>
<dbReference type="STRING" id="1122209.SAMN02745752_02355"/>
<evidence type="ECO:0000313" key="8">
    <source>
        <dbReference type="EMBL" id="SFX63769.1"/>
    </source>
</evidence>
<organism evidence="8 9">
    <name type="scientific">Marinospirillum alkaliphilum DSM 21637</name>
    <dbReference type="NCBI Taxonomy" id="1122209"/>
    <lineage>
        <taxon>Bacteria</taxon>
        <taxon>Pseudomonadati</taxon>
        <taxon>Pseudomonadota</taxon>
        <taxon>Gammaproteobacteria</taxon>
        <taxon>Oceanospirillales</taxon>
        <taxon>Oceanospirillaceae</taxon>
        <taxon>Marinospirillum</taxon>
    </lineage>
</organism>
<sequence length="561" mass="63090">MAPWEQTGAGKGGCFFSCYWHSVVKHWLQGCRTLLRRTNLRREQREAQERQRRDERPDVRFELPAPETLPDAEDLSETFCFPLDVIQLEGDQPDGFDWLYRQLQALEGRCLGQQGLSLLLRDLNSSLLSRGYVTSRLAFPEQDLSSGTLILHFFPGYLDQILLPEGYRGSWRTAFPLRHGDVLNLRALEQGLEQIKRLASQDVQMQIQPSDQPGYSHVEVSVTTSRPWSLSLTVDDSGSDSSGKYQLSAQAGWDNPLGLQDQISVGLNQSAKHDSDQGSRSHNVYYGLPWGYWLIETSYNRFTYHQKVEGAVHEFMSSGEGHDIQLDATRTFLRNSRVKSDWFVGLGVRRRHSYIDDAEIEVQQRRLTQLQLGLRHRHYLAAGSLNLSLTGKQGLRMLNAEPGLKGPDAPGPTYRILQASAGLQQSFAVAETPFWFASNNRVQWSNTPLYSLDWFSVGGRHSVRGYGGINSLGGQRGWLSRNEVGHALLGQYNLFLALDVGGVSGTGTEHYEQRWLAGSALGIRGQQWRIQYDAFIAQGLSAPESFKDEGVTGGFALTWHI</sequence>
<dbReference type="InterPro" id="IPR005565">
    <property type="entry name" value="Hemolysn_activator_HlyB_C"/>
</dbReference>
<feature type="domain" description="Haemolysin activator HlyB C-terminal" evidence="5">
    <location>
        <begin position="214"/>
        <end position="525"/>
    </location>
</feature>
<evidence type="ECO:0000256" key="1">
    <source>
        <dbReference type="ARBA" id="ARBA00022452"/>
    </source>
</evidence>
<keyword evidence="3" id="KW-0998">Cell outer membrane</keyword>
<dbReference type="PIRSF" id="PIRSF029745">
    <property type="entry name" value="FhaC"/>
    <property type="match status" value="1"/>
</dbReference>
<dbReference type="PANTHER" id="PTHR34597">
    <property type="entry name" value="SLR1661 PROTEIN"/>
    <property type="match status" value="1"/>
</dbReference>
<dbReference type="Pfam" id="PF17287">
    <property type="entry name" value="POTRA_3"/>
    <property type="match status" value="1"/>
</dbReference>